<dbReference type="Gene3D" id="3.40.250.10">
    <property type="entry name" value="Rhodanese-like domain"/>
    <property type="match status" value="4"/>
</dbReference>
<dbReference type="Pfam" id="PF00581">
    <property type="entry name" value="Rhodanese"/>
    <property type="match status" value="4"/>
</dbReference>
<evidence type="ECO:0000313" key="3">
    <source>
        <dbReference type="EMBL" id="MUO43031.1"/>
    </source>
</evidence>
<feature type="domain" description="Rhodanese" evidence="2">
    <location>
        <begin position="399"/>
        <end position="487"/>
    </location>
</feature>
<feature type="domain" description="Rhodanese" evidence="2">
    <location>
        <begin position="23"/>
        <end position="113"/>
    </location>
</feature>
<dbReference type="PROSITE" id="PS50206">
    <property type="entry name" value="RHODANESE_3"/>
    <property type="match status" value="4"/>
</dbReference>
<evidence type="ECO:0000259" key="2">
    <source>
        <dbReference type="PROSITE" id="PS50206"/>
    </source>
</evidence>
<name>A0ABW9TES9_AGRVI</name>
<keyword evidence="1" id="KW-0677">Repeat</keyword>
<dbReference type="InterPro" id="IPR036873">
    <property type="entry name" value="Rhodanese-like_dom_sf"/>
</dbReference>
<dbReference type="SMART" id="SM00450">
    <property type="entry name" value="RHOD"/>
    <property type="match status" value="4"/>
</dbReference>
<sequence>MTAAAPKPLQGIDPQTLRAWYHDAQEIAVLDLREEEEFSQGNIFFASCLPLSRLELLLADKLPRRQTRIVVVDAPDRDLERAAARFNALGYQNVWLLTGGIGGWQEAGLPIYTGVHVPSKAFAEVVEVKLHTPAIEVGDLFARQARGENLVVIDSRTTEEFARNTVPGAYGVPGADLVRHVRDLAPDPQTTVVVNCGGRTRSIIGAQALLNAGTPNPVVSLSGGLLAWRLAGLTPEVGAARIPVRPSSAAGEWARSASDHLAGRFGLRLIRDADLAVFRADPLRTTYVLDVRRPHDYVQGHLPGAVSVQGGQLVQETDSHVVVHGARVVLVDDGDLSRAHITASWLVQLGVTDVHILESGLGDGPLEVGDRTPRVVGLQKAILQGDAGLLPAALNEKLGTGEVIVIDIGLAAAYRSGHIPNARLARRTELSTLLPAIAAEKQIVLTSEDGTLARLAAFELGHSVTGSVDWLAGGTAAWQRAGLPLAAGEELLIGKGGTDAWLTPTQRPDPAAAAQEYLDWELGLPAQVAADPDVRFSIVAVGEHLKQAS</sequence>
<comment type="caution">
    <text evidence="3">The sequence shown here is derived from an EMBL/GenBank/DDBJ whole genome shotgun (WGS) entry which is preliminary data.</text>
</comment>
<evidence type="ECO:0000313" key="4">
    <source>
        <dbReference type="Proteomes" id="UP000179454"/>
    </source>
</evidence>
<reference evidence="3" key="1">
    <citation type="submission" date="2019-11" db="EMBL/GenBank/DDBJ databases">
        <title>Whole-genome sequencing of Allorhizobium vitis.</title>
        <authorList>
            <person name="Gan H.M."/>
            <person name="Savka M.A."/>
        </authorList>
    </citation>
    <scope>NUCLEOTIDE SEQUENCE [LARGE SCALE GENOMIC DNA]</scope>
    <source>
        <strain evidence="3">T1/7</strain>
    </source>
</reference>
<dbReference type="PROSITE" id="PS00380">
    <property type="entry name" value="RHODANESE_1"/>
    <property type="match status" value="1"/>
</dbReference>
<dbReference type="EMBL" id="MBFE02000009">
    <property type="protein sequence ID" value="MUO43031.1"/>
    <property type="molecule type" value="Genomic_DNA"/>
</dbReference>
<evidence type="ECO:0000256" key="1">
    <source>
        <dbReference type="ARBA" id="ARBA00022737"/>
    </source>
</evidence>
<feature type="domain" description="Rhodanese" evidence="2">
    <location>
        <begin position="282"/>
        <end position="373"/>
    </location>
</feature>
<dbReference type="InterPro" id="IPR001307">
    <property type="entry name" value="Thiosulphate_STrfase_CS"/>
</dbReference>
<dbReference type="PANTHER" id="PTHR43855:SF1">
    <property type="entry name" value="THIOSULFATE SULFURTRANSFERASE"/>
    <property type="match status" value="1"/>
</dbReference>
<gene>
    <name evidence="3" type="ORF">BBL17_014695</name>
</gene>
<organism evidence="3 4">
    <name type="scientific">Agrobacterium vitis</name>
    <name type="common">Rhizobium vitis</name>
    <dbReference type="NCBI Taxonomy" id="373"/>
    <lineage>
        <taxon>Bacteria</taxon>
        <taxon>Pseudomonadati</taxon>
        <taxon>Pseudomonadota</taxon>
        <taxon>Alphaproteobacteria</taxon>
        <taxon>Hyphomicrobiales</taxon>
        <taxon>Rhizobiaceae</taxon>
        <taxon>Rhizobium/Agrobacterium group</taxon>
        <taxon>Agrobacterium</taxon>
    </lineage>
</organism>
<dbReference type="SUPFAM" id="SSF52821">
    <property type="entry name" value="Rhodanese/Cell cycle control phosphatase"/>
    <property type="match status" value="4"/>
</dbReference>
<dbReference type="RefSeq" id="WP_071208290.1">
    <property type="nucleotide sequence ID" value="NZ_MBFE02000009.1"/>
</dbReference>
<feature type="domain" description="Rhodanese" evidence="2">
    <location>
        <begin position="146"/>
        <end position="237"/>
    </location>
</feature>
<dbReference type="InterPro" id="IPR051126">
    <property type="entry name" value="Thiosulfate_sulfurtransferase"/>
</dbReference>
<dbReference type="Proteomes" id="UP000179454">
    <property type="component" value="Unassembled WGS sequence"/>
</dbReference>
<dbReference type="InterPro" id="IPR001763">
    <property type="entry name" value="Rhodanese-like_dom"/>
</dbReference>
<protein>
    <recommendedName>
        <fullName evidence="2">Rhodanese domain-containing protein</fullName>
    </recommendedName>
</protein>
<dbReference type="PANTHER" id="PTHR43855">
    <property type="entry name" value="THIOSULFATE SULFURTRANSFERASE"/>
    <property type="match status" value="1"/>
</dbReference>
<proteinExistence type="predicted"/>
<keyword evidence="4" id="KW-1185">Reference proteome</keyword>
<accession>A0ABW9TES9</accession>